<feature type="transmembrane region" description="Helical" evidence="2">
    <location>
        <begin position="96"/>
        <end position="114"/>
    </location>
</feature>
<feature type="transmembrane region" description="Helical" evidence="2">
    <location>
        <begin position="121"/>
        <end position="140"/>
    </location>
</feature>
<proteinExistence type="predicted"/>
<dbReference type="AlphaFoldDB" id="A0A6C0IC93"/>
<dbReference type="InterPro" id="IPR037185">
    <property type="entry name" value="EmrE-like"/>
</dbReference>
<evidence type="ECO:0000313" key="4">
    <source>
        <dbReference type="EMBL" id="QHT90668.1"/>
    </source>
</evidence>
<protein>
    <recommendedName>
        <fullName evidence="3">EamA domain-containing protein</fullName>
    </recommendedName>
</protein>
<accession>A0A6C0IC93</accession>
<keyword evidence="2" id="KW-0812">Transmembrane</keyword>
<dbReference type="PANTHER" id="PTHR22911">
    <property type="entry name" value="ACYL-MALONYL CONDENSING ENZYME-RELATED"/>
    <property type="match status" value="1"/>
</dbReference>
<feature type="domain" description="EamA" evidence="3">
    <location>
        <begin position="153"/>
        <end position="275"/>
    </location>
</feature>
<dbReference type="GO" id="GO:0016020">
    <property type="term" value="C:membrane"/>
    <property type="evidence" value="ECO:0007669"/>
    <property type="project" value="InterPro"/>
</dbReference>
<feature type="transmembrane region" description="Helical" evidence="2">
    <location>
        <begin position="41"/>
        <end position="63"/>
    </location>
</feature>
<sequence>MRSSLWMILAAFFYALQYGNVKLLHEHSEATLWPILLYRGVVGTGIALIISLVHWGWCGGALLGEAPIKLLGRGVLGALSITFSFLGLLYLRLSVATALLSSAPLWTAVLVLLFSNKEWTWRWTSTVGALVCLSGILLVFLDSPENTHEKAWLGVILCLMSSFLNALVHVALYELKNEHPWTISLYPMACTVLLTAPPTFWLHEYPKPSVGLWITGVFSMAAQLCRTKALQETRDMGVVVLRYLDVPFSLLLETLFFKTPMNWKTGVGVGMIVLGGGLSQKKNEREPKIPSTPPQQDDENTLYV</sequence>
<feature type="transmembrane region" description="Helical" evidence="2">
    <location>
        <begin position="152"/>
        <end position="173"/>
    </location>
</feature>
<feature type="transmembrane region" description="Helical" evidence="2">
    <location>
        <begin position="185"/>
        <end position="203"/>
    </location>
</feature>
<keyword evidence="2" id="KW-1133">Transmembrane helix</keyword>
<dbReference type="Pfam" id="PF00892">
    <property type="entry name" value="EamA"/>
    <property type="match status" value="1"/>
</dbReference>
<keyword evidence="2" id="KW-0472">Membrane</keyword>
<dbReference type="InterPro" id="IPR000620">
    <property type="entry name" value="EamA_dom"/>
</dbReference>
<organism evidence="4">
    <name type="scientific">viral metagenome</name>
    <dbReference type="NCBI Taxonomy" id="1070528"/>
    <lineage>
        <taxon>unclassified sequences</taxon>
        <taxon>metagenomes</taxon>
        <taxon>organismal metagenomes</taxon>
    </lineage>
</organism>
<reference evidence="4" key="1">
    <citation type="journal article" date="2020" name="Nature">
        <title>Giant virus diversity and host interactions through global metagenomics.</title>
        <authorList>
            <person name="Schulz F."/>
            <person name="Roux S."/>
            <person name="Paez-Espino D."/>
            <person name="Jungbluth S."/>
            <person name="Walsh D.A."/>
            <person name="Denef V.J."/>
            <person name="McMahon K.D."/>
            <person name="Konstantinidis K.T."/>
            <person name="Eloe-Fadrosh E.A."/>
            <person name="Kyrpides N.C."/>
            <person name="Woyke T."/>
        </authorList>
    </citation>
    <scope>NUCLEOTIDE SEQUENCE</scope>
    <source>
        <strain evidence="4">GVMAG-M-3300023184-71</strain>
    </source>
</reference>
<feature type="transmembrane region" description="Helical" evidence="2">
    <location>
        <begin position="70"/>
        <end position="90"/>
    </location>
</feature>
<dbReference type="SUPFAM" id="SSF103481">
    <property type="entry name" value="Multidrug resistance efflux transporter EmrE"/>
    <property type="match status" value="2"/>
</dbReference>
<evidence type="ECO:0000256" key="2">
    <source>
        <dbReference type="SAM" id="Phobius"/>
    </source>
</evidence>
<evidence type="ECO:0000256" key="1">
    <source>
        <dbReference type="SAM" id="MobiDB-lite"/>
    </source>
</evidence>
<dbReference type="EMBL" id="MN740156">
    <property type="protein sequence ID" value="QHT90668.1"/>
    <property type="molecule type" value="Genomic_DNA"/>
</dbReference>
<feature type="region of interest" description="Disordered" evidence="1">
    <location>
        <begin position="282"/>
        <end position="304"/>
    </location>
</feature>
<name>A0A6C0IC93_9ZZZZ</name>
<evidence type="ECO:0000259" key="3">
    <source>
        <dbReference type="Pfam" id="PF00892"/>
    </source>
</evidence>